<feature type="chain" id="PRO_5029477644" description="PKD domain-containing protein" evidence="1">
    <location>
        <begin position="23"/>
        <end position="1288"/>
    </location>
</feature>
<sequence length="1288" mass="141714">MSKIYAKCLLFFLLFILAEAKAQNKIVSVNPLTGTANVVIPIYKLTSGNVSIPVNVVYSATGVKVKDVEGKAGIGWQLNVGGAIRRDLRGLPDDCQKDNLGNNLAGWLYNPTGSAIENFSVTNDGNTATCPDETADINYLNGNFANNKDTEPDVFSIDAPGLSCQFVFDKNHVVRTIPQRDLNITYTTDVAGLINSFTIINDKGIKYVFDVTELEGIIPLLGTERLGHWIDESTIAYFKRKYYQYKGGVRFNSAWHLSSVTDADGNRIILNYDNDDERDNITPLELYIPGNQDKKVIYFLRDHALPKRVTSMSISNPNPNANAAGIYEGSAGVSFQYNLNEISYRSFISRIYVPGAAYLFNYSNVGSRYFLRDISTDQCNSPVNYHFSYLGESFASNRYTTLLPDSSSKSIDYWGYANNTANSDLRPSLVANPSNPALPKYALVTDSYSRPNYTVQLGASNRMCNPASVAWGTLNQISYLDNGSTTLEYEPNTYFDVAAGAAVTGGGIRVSKVTDYDGMQTANNIVKTYAYINPATGLTSGKPLSLPVFAFSRPYSSVDEAASVVRSEEDLSDEDHTIVYSHVRESQLGAGNTLYEYNTTGTYWDNTAEWSPAFTFAGRLNCSSIGVLSNRPYAYPFAPNLNYDVERGQLKQITGYNEAGQEVSESVYSYQLLGTPIVISGLRFEDNDYAKSYSKYAIKTSIVKAVSQITSKVFDSETVSQPQLTSTIYRYTSPNHLLLTQQETTSNGRTEIQNFTYAKDYFTSSGATSSSALYTLNQRNMNLPVEQYLQVKAAGSGVFKTVLARLTKYGFFTDQSQTHILPAQQLSLTSADGLDNFQAASNVSNVFAYDAQYDVKENYSSYNYWGDLQTQDDNNKRVTTFITKNQTHNLLAAISNARISEVGCFDADNWIFPASFIKDNPPYNYTQGRNGFALSLETGATLSKSLNRAVNSKNYIFSCWINAVAAGAITLSLTDNVSGQSSAVNLAYVSAAGQWKYYELKVPVTLISNGFTAKFQSNTAIGVDDVFFYPENAEVTSYAYSANNFKISETNTNGVANYFSNDNFGRPTLVYDQDKQIKLRKSYQSSFAGQLFTNPAFGISPNIYAGSSTNFTPFNNLNLCQYTGITETWDFGDGTVVTSTSLNAGQSHIFQAVGSYTVTYTVSVAGYGSKSTSVTVHVENPPPPPPPPAVRLLYTNNTSTGTFSYVRFYQNGTLLYTFYKADLDAGIVTVPFGVYDVKVHCDDTYGSLYAHGDAVASCTPYTKGLHSFTMNLSNSTFLNFEVNAGTCN</sequence>
<keyword evidence="1" id="KW-0732">Signal</keyword>
<comment type="caution">
    <text evidence="3">The sequence shown here is derived from an EMBL/GenBank/DDBJ whole genome shotgun (WGS) entry which is preliminary data.</text>
</comment>
<dbReference type="CDD" id="cd00146">
    <property type="entry name" value="PKD"/>
    <property type="match status" value="1"/>
</dbReference>
<gene>
    <name evidence="3" type="ORF">GS399_05255</name>
</gene>
<dbReference type="Pfam" id="PF00801">
    <property type="entry name" value="PKD"/>
    <property type="match status" value="1"/>
</dbReference>
<proteinExistence type="predicted"/>
<name>A0A7K1Y718_9SPHI</name>
<dbReference type="InterPro" id="IPR035986">
    <property type="entry name" value="PKD_dom_sf"/>
</dbReference>
<accession>A0A7K1Y718</accession>
<dbReference type="SUPFAM" id="SSF49299">
    <property type="entry name" value="PKD domain"/>
    <property type="match status" value="1"/>
</dbReference>
<dbReference type="InterPro" id="IPR000601">
    <property type="entry name" value="PKD_dom"/>
</dbReference>
<evidence type="ECO:0000313" key="3">
    <source>
        <dbReference type="EMBL" id="MXV50372.1"/>
    </source>
</evidence>
<dbReference type="PROSITE" id="PS50093">
    <property type="entry name" value="PKD"/>
    <property type="match status" value="1"/>
</dbReference>
<reference evidence="3 4" key="1">
    <citation type="submission" date="2019-11" db="EMBL/GenBank/DDBJ databases">
        <title>Pedobacter sp. HMF7647 Genome sequencing and assembly.</title>
        <authorList>
            <person name="Kang H."/>
            <person name="Kim H."/>
            <person name="Joh K."/>
        </authorList>
    </citation>
    <scope>NUCLEOTIDE SEQUENCE [LARGE SCALE GENOMIC DNA]</scope>
    <source>
        <strain evidence="3 4">HMF7647</strain>
    </source>
</reference>
<dbReference type="EMBL" id="WVHT01000002">
    <property type="protein sequence ID" value="MXV50372.1"/>
    <property type="molecule type" value="Genomic_DNA"/>
</dbReference>
<organism evidence="3 4">
    <name type="scientific">Hufsiella arboris</name>
    <dbReference type="NCBI Taxonomy" id="2695275"/>
    <lineage>
        <taxon>Bacteria</taxon>
        <taxon>Pseudomonadati</taxon>
        <taxon>Bacteroidota</taxon>
        <taxon>Sphingobacteriia</taxon>
        <taxon>Sphingobacteriales</taxon>
        <taxon>Sphingobacteriaceae</taxon>
        <taxon>Hufsiella</taxon>
    </lineage>
</organism>
<feature type="domain" description="PKD" evidence="2">
    <location>
        <begin position="1128"/>
        <end position="1179"/>
    </location>
</feature>
<keyword evidence="4" id="KW-1185">Reference proteome</keyword>
<dbReference type="InterPro" id="IPR013783">
    <property type="entry name" value="Ig-like_fold"/>
</dbReference>
<protein>
    <recommendedName>
        <fullName evidence="2">PKD domain-containing protein</fullName>
    </recommendedName>
</protein>
<feature type="signal peptide" evidence="1">
    <location>
        <begin position="1"/>
        <end position="22"/>
    </location>
</feature>
<dbReference type="RefSeq" id="WP_160843549.1">
    <property type="nucleotide sequence ID" value="NZ_WVHT01000002.1"/>
</dbReference>
<evidence type="ECO:0000259" key="2">
    <source>
        <dbReference type="PROSITE" id="PS50093"/>
    </source>
</evidence>
<dbReference type="Proteomes" id="UP000466586">
    <property type="component" value="Unassembled WGS sequence"/>
</dbReference>
<evidence type="ECO:0000313" key="4">
    <source>
        <dbReference type="Proteomes" id="UP000466586"/>
    </source>
</evidence>
<evidence type="ECO:0000256" key="1">
    <source>
        <dbReference type="SAM" id="SignalP"/>
    </source>
</evidence>
<dbReference type="Gene3D" id="2.60.40.10">
    <property type="entry name" value="Immunoglobulins"/>
    <property type="match status" value="1"/>
</dbReference>